<sequence length="296" mass="31478">MCYYRLNREYGGRDYSSPSSMIRASTPVDHPGQGLAVGFSFMVSNPFVACGDGTSLSFGQYDGSQLPFGPGLANTLASRPATAIGVNRPHDFSLPPRLPVHISSSGPNKELEGTGSLLRSTGNILPSGPALNCVEFANFSSHGYESGPLSNGICHASGSSIPWRTKPRARIYTRLDLCIGFPRLPDLCTSNISNSIRSNLNTTQFGSNFDGTDSYIPMPVGTTSWYLDLEATHHVCLDTSALNESTPYSGTSSLLMGDGTPTRTSSAALSTPYVVAPSIANIGVQARFDNCDNFTL</sequence>
<evidence type="ECO:0000313" key="1">
    <source>
        <dbReference type="EMBL" id="KAH1032798.1"/>
    </source>
</evidence>
<dbReference type="Proteomes" id="UP000828251">
    <property type="component" value="Unassembled WGS sequence"/>
</dbReference>
<dbReference type="AlphaFoldDB" id="A0A9D3ZGY0"/>
<organism evidence="1 2">
    <name type="scientific">Gossypium stocksii</name>
    <dbReference type="NCBI Taxonomy" id="47602"/>
    <lineage>
        <taxon>Eukaryota</taxon>
        <taxon>Viridiplantae</taxon>
        <taxon>Streptophyta</taxon>
        <taxon>Embryophyta</taxon>
        <taxon>Tracheophyta</taxon>
        <taxon>Spermatophyta</taxon>
        <taxon>Magnoliopsida</taxon>
        <taxon>eudicotyledons</taxon>
        <taxon>Gunneridae</taxon>
        <taxon>Pentapetalae</taxon>
        <taxon>rosids</taxon>
        <taxon>malvids</taxon>
        <taxon>Malvales</taxon>
        <taxon>Malvaceae</taxon>
        <taxon>Malvoideae</taxon>
        <taxon>Gossypium</taxon>
    </lineage>
</organism>
<gene>
    <name evidence="1" type="ORF">J1N35_044972</name>
</gene>
<keyword evidence="2" id="KW-1185">Reference proteome</keyword>
<protein>
    <submittedName>
        <fullName evidence="1">Uncharacterized protein</fullName>
    </submittedName>
</protein>
<dbReference type="OrthoDB" id="1019955at2759"/>
<dbReference type="EMBL" id="JAIQCV010000013">
    <property type="protein sequence ID" value="KAH1032798.1"/>
    <property type="molecule type" value="Genomic_DNA"/>
</dbReference>
<proteinExistence type="predicted"/>
<comment type="caution">
    <text evidence="1">The sequence shown here is derived from an EMBL/GenBank/DDBJ whole genome shotgun (WGS) entry which is preliminary data.</text>
</comment>
<accession>A0A9D3ZGY0</accession>
<name>A0A9D3ZGY0_9ROSI</name>
<evidence type="ECO:0000313" key="2">
    <source>
        <dbReference type="Proteomes" id="UP000828251"/>
    </source>
</evidence>
<reference evidence="1 2" key="1">
    <citation type="journal article" date="2021" name="Plant Biotechnol. J.">
        <title>Multi-omics assisted identification of the key and species-specific regulatory components of drought-tolerant mechanisms in Gossypium stocksii.</title>
        <authorList>
            <person name="Yu D."/>
            <person name="Ke L."/>
            <person name="Zhang D."/>
            <person name="Wu Y."/>
            <person name="Sun Y."/>
            <person name="Mei J."/>
            <person name="Sun J."/>
            <person name="Sun Y."/>
        </authorList>
    </citation>
    <scope>NUCLEOTIDE SEQUENCE [LARGE SCALE GENOMIC DNA]</scope>
    <source>
        <strain evidence="2">cv. E1</strain>
        <tissue evidence="1">Leaf</tissue>
    </source>
</reference>